<evidence type="ECO:0008006" key="4">
    <source>
        <dbReference type="Google" id="ProtNLM"/>
    </source>
</evidence>
<feature type="transmembrane region" description="Helical" evidence="1">
    <location>
        <begin position="16"/>
        <end position="39"/>
    </location>
</feature>
<keyword evidence="3" id="KW-1185">Reference proteome</keyword>
<dbReference type="Proteomes" id="UP000326169">
    <property type="component" value="Unassembled WGS sequence"/>
</dbReference>
<evidence type="ECO:0000313" key="3">
    <source>
        <dbReference type="Proteomes" id="UP000326169"/>
    </source>
</evidence>
<reference evidence="2 3" key="1">
    <citation type="journal article" date="2019" name="J Genomics">
        <title>The Draft Genome of a Hydrogen-producing Cyanobacterium, Arthrospira platensis NIES-46.</title>
        <authorList>
            <person name="Suzuki S."/>
            <person name="Yamaguchi H."/>
            <person name="Kawachi M."/>
        </authorList>
    </citation>
    <scope>NUCLEOTIDE SEQUENCE [LARGE SCALE GENOMIC DNA]</scope>
    <source>
        <strain evidence="2 3">NIES-46</strain>
    </source>
</reference>
<evidence type="ECO:0000256" key="1">
    <source>
        <dbReference type="SAM" id="Phobius"/>
    </source>
</evidence>
<accession>A0A5M3T515</accession>
<keyword evidence="1" id="KW-1133">Transmembrane helix</keyword>
<evidence type="ECO:0000313" key="2">
    <source>
        <dbReference type="EMBL" id="GCE92896.1"/>
    </source>
</evidence>
<proteinExistence type="predicted"/>
<protein>
    <recommendedName>
        <fullName evidence="4">Transposase</fullName>
    </recommendedName>
</protein>
<keyword evidence="1" id="KW-0812">Transmembrane</keyword>
<keyword evidence="1" id="KW-0472">Membrane</keyword>
<dbReference type="EMBL" id="BIMW01000049">
    <property type="protein sequence ID" value="GCE92896.1"/>
    <property type="molecule type" value="Genomic_DNA"/>
</dbReference>
<comment type="caution">
    <text evidence="2">The sequence shown here is derived from an EMBL/GenBank/DDBJ whole genome shotgun (WGS) entry which is preliminary data.</text>
</comment>
<organism evidence="2 3">
    <name type="scientific">Limnospira platensis NIES-46</name>
    <dbReference type="NCBI Taxonomy" id="1236695"/>
    <lineage>
        <taxon>Bacteria</taxon>
        <taxon>Bacillati</taxon>
        <taxon>Cyanobacteriota</taxon>
        <taxon>Cyanophyceae</taxon>
        <taxon>Oscillatoriophycideae</taxon>
        <taxon>Oscillatoriales</taxon>
        <taxon>Sirenicapillariaceae</taxon>
        <taxon>Limnospira</taxon>
    </lineage>
</organism>
<sequence>MTSTGGKNRLESQSHLAFSTALALLGFLDVITIQGCWGLEQVFAKMRIAVPQGDGLTIILLGDILGLLVRNLEPLGNLNQTTNHPCSG</sequence>
<gene>
    <name evidence="2" type="ORF">NIES46_09400</name>
</gene>
<name>A0A5M3T515_LIMPL</name>